<dbReference type="Pfam" id="PF11351">
    <property type="entry name" value="GTA_holin_3TM"/>
    <property type="match status" value="1"/>
</dbReference>
<evidence type="ECO:0000256" key="1">
    <source>
        <dbReference type="SAM" id="Phobius"/>
    </source>
</evidence>
<dbReference type="InterPro" id="IPR021497">
    <property type="entry name" value="GTA_holin_3TM"/>
</dbReference>
<gene>
    <name evidence="2" type="ORF">UFOVP336_44</name>
</gene>
<sequence>MNPLLLGPIFELGKTLIDRWLPDPQKKAEAEMELFKMAQAGDLQKVIGQLEINAKEATHQSIFVAGWRPFAGWVGGFGLAYASVGHYILVWLSGIYGFVAPPQVDTEILLYVLGGMLGLGTLRTYEKKQGVTK</sequence>
<protein>
    <submittedName>
        <fullName evidence="2">Holin of 3TMs, for gene-transfer release</fullName>
    </submittedName>
</protein>
<proteinExistence type="predicted"/>
<name>A0A6J5LY41_9CAUD</name>
<keyword evidence="1" id="KW-1133">Transmembrane helix</keyword>
<dbReference type="EMBL" id="LR796359">
    <property type="protein sequence ID" value="CAB4139425.1"/>
    <property type="molecule type" value="Genomic_DNA"/>
</dbReference>
<keyword evidence="1" id="KW-0472">Membrane</keyword>
<organism evidence="2">
    <name type="scientific">uncultured Caudovirales phage</name>
    <dbReference type="NCBI Taxonomy" id="2100421"/>
    <lineage>
        <taxon>Viruses</taxon>
        <taxon>Duplodnaviria</taxon>
        <taxon>Heunggongvirae</taxon>
        <taxon>Uroviricota</taxon>
        <taxon>Caudoviricetes</taxon>
        <taxon>Peduoviridae</taxon>
        <taxon>Maltschvirus</taxon>
        <taxon>Maltschvirus maltsch</taxon>
    </lineage>
</organism>
<keyword evidence="1" id="KW-0812">Transmembrane</keyword>
<evidence type="ECO:0000313" key="2">
    <source>
        <dbReference type="EMBL" id="CAB4139425.1"/>
    </source>
</evidence>
<reference evidence="2" key="1">
    <citation type="submission" date="2020-04" db="EMBL/GenBank/DDBJ databases">
        <authorList>
            <person name="Chiriac C."/>
            <person name="Salcher M."/>
            <person name="Ghai R."/>
            <person name="Kavagutti S V."/>
        </authorList>
    </citation>
    <scope>NUCLEOTIDE SEQUENCE</scope>
</reference>
<feature type="transmembrane region" description="Helical" evidence="1">
    <location>
        <begin position="108"/>
        <end position="125"/>
    </location>
</feature>
<accession>A0A6J5LY41</accession>
<feature type="transmembrane region" description="Helical" evidence="1">
    <location>
        <begin position="70"/>
        <end position="96"/>
    </location>
</feature>